<keyword evidence="7" id="KW-1185">Reference proteome</keyword>
<reference evidence="6 7" key="1">
    <citation type="submission" date="2019-03" db="EMBL/GenBank/DDBJ databases">
        <authorList>
            <person name="Yang Y."/>
        </authorList>
    </citation>
    <scope>NUCLEOTIDE SEQUENCE [LARGE SCALE GENOMIC DNA]</scope>
    <source>
        <strain evidence="6 7">ASL-1</strain>
    </source>
</reference>
<accession>A0A4Y8L5E9</accession>
<keyword evidence="3 4" id="KW-0067">ATP-binding</keyword>
<dbReference type="RefSeq" id="WP_134383171.1">
    <property type="nucleotide sequence ID" value="NZ_SORX01000017.1"/>
</dbReference>
<sequence length="180" mass="20598">MDKKKIRQLMLNQLHNLPEKEKKLYTNHIHQKILTSKEWIESDIIAITISRGQEIDTKALINQALEEGKKVCAPRCEPDTKKLFFHYIKSLEEAVPSFFGLLEPEPHLPLAHKSEIDLVIVPGLAFSSSGYRVGFGGGYYDRFLSDYIGYSISMAFSFQLIEDNFAESYDIPVSKVITER</sequence>
<dbReference type="GO" id="GO:0030272">
    <property type="term" value="F:5-formyltetrahydrofolate cyclo-ligase activity"/>
    <property type="evidence" value="ECO:0007669"/>
    <property type="project" value="UniProtKB-EC"/>
</dbReference>
<dbReference type="InterPro" id="IPR002698">
    <property type="entry name" value="FTHF_cligase"/>
</dbReference>
<dbReference type="PIRSF" id="PIRSF006806">
    <property type="entry name" value="FTHF_cligase"/>
    <property type="match status" value="1"/>
</dbReference>
<dbReference type="Gene3D" id="3.40.50.10420">
    <property type="entry name" value="NagB/RpiA/CoA transferase-like"/>
    <property type="match status" value="1"/>
</dbReference>
<dbReference type="InterPro" id="IPR037171">
    <property type="entry name" value="NagB/RpiA_transferase-like"/>
</dbReference>
<evidence type="ECO:0000256" key="4">
    <source>
        <dbReference type="PIRSR" id="PIRSR006806-1"/>
    </source>
</evidence>
<dbReference type="GO" id="GO:0009396">
    <property type="term" value="P:folic acid-containing compound biosynthetic process"/>
    <property type="evidence" value="ECO:0007669"/>
    <property type="project" value="TreeGrafter"/>
</dbReference>
<name>A0A4Y8L5E9_9BACL</name>
<evidence type="ECO:0000313" key="7">
    <source>
        <dbReference type="Proteomes" id="UP000297776"/>
    </source>
</evidence>
<dbReference type="EMBL" id="SORX01000017">
    <property type="protein sequence ID" value="TFD97517.1"/>
    <property type="molecule type" value="Genomic_DNA"/>
</dbReference>
<comment type="caution">
    <text evidence="6">The sequence shown here is derived from an EMBL/GenBank/DDBJ whole genome shotgun (WGS) entry which is preliminary data.</text>
</comment>
<dbReference type="InterPro" id="IPR024185">
    <property type="entry name" value="FTHF_cligase-like_sf"/>
</dbReference>
<evidence type="ECO:0000313" key="6">
    <source>
        <dbReference type="EMBL" id="TFD97517.1"/>
    </source>
</evidence>
<evidence type="ECO:0000256" key="3">
    <source>
        <dbReference type="ARBA" id="ARBA00022840"/>
    </source>
</evidence>
<dbReference type="SUPFAM" id="SSF100950">
    <property type="entry name" value="NagB/RpiA/CoA transferase-like"/>
    <property type="match status" value="1"/>
</dbReference>
<evidence type="ECO:0000256" key="1">
    <source>
        <dbReference type="ARBA" id="ARBA00010638"/>
    </source>
</evidence>
<dbReference type="GO" id="GO:0035999">
    <property type="term" value="P:tetrahydrofolate interconversion"/>
    <property type="evidence" value="ECO:0007669"/>
    <property type="project" value="TreeGrafter"/>
</dbReference>
<evidence type="ECO:0000256" key="2">
    <source>
        <dbReference type="ARBA" id="ARBA00022741"/>
    </source>
</evidence>
<gene>
    <name evidence="6" type="ORF">E2626_16425</name>
</gene>
<feature type="binding site" evidence="4">
    <location>
        <begin position="132"/>
        <end position="140"/>
    </location>
    <ligand>
        <name>ATP</name>
        <dbReference type="ChEBI" id="CHEBI:30616"/>
    </ligand>
</feature>
<comment type="cofactor">
    <cofactor evidence="5">
        <name>Mg(2+)</name>
        <dbReference type="ChEBI" id="CHEBI:18420"/>
    </cofactor>
</comment>
<keyword evidence="5" id="KW-0479">Metal-binding</keyword>
<dbReference type="AlphaFoldDB" id="A0A4Y8L5E9"/>
<protein>
    <recommendedName>
        <fullName evidence="5">5-formyltetrahydrofolate cyclo-ligase</fullName>
        <ecNumber evidence="5">6.3.3.2</ecNumber>
    </recommendedName>
</protein>
<comment type="similarity">
    <text evidence="1 5">Belongs to the 5-formyltetrahydrofolate cyclo-ligase family.</text>
</comment>
<feature type="binding site" evidence="4">
    <location>
        <position position="54"/>
    </location>
    <ligand>
        <name>substrate</name>
    </ligand>
</feature>
<evidence type="ECO:0000256" key="5">
    <source>
        <dbReference type="RuleBase" id="RU361279"/>
    </source>
</evidence>
<organism evidence="6 7">
    <name type="scientific">Jeotgalibacillus salarius</name>
    <dbReference type="NCBI Taxonomy" id="546023"/>
    <lineage>
        <taxon>Bacteria</taxon>
        <taxon>Bacillati</taxon>
        <taxon>Bacillota</taxon>
        <taxon>Bacilli</taxon>
        <taxon>Bacillales</taxon>
        <taxon>Caryophanaceae</taxon>
        <taxon>Jeotgalibacillus</taxon>
    </lineage>
</organism>
<keyword evidence="6" id="KW-0436">Ligase</keyword>
<feature type="binding site" evidence="4">
    <location>
        <begin position="3"/>
        <end position="7"/>
    </location>
    <ligand>
        <name>ATP</name>
        <dbReference type="ChEBI" id="CHEBI:30616"/>
    </ligand>
</feature>
<dbReference type="OrthoDB" id="9801938at2"/>
<dbReference type="PANTHER" id="PTHR23407:SF1">
    <property type="entry name" value="5-FORMYLTETRAHYDROFOLATE CYCLO-LIGASE"/>
    <property type="match status" value="1"/>
</dbReference>
<dbReference type="GO" id="GO:0005524">
    <property type="term" value="F:ATP binding"/>
    <property type="evidence" value="ECO:0007669"/>
    <property type="project" value="UniProtKB-KW"/>
</dbReference>
<dbReference type="PANTHER" id="PTHR23407">
    <property type="entry name" value="ATPASE INHIBITOR/5-FORMYLTETRAHYDROFOLATE CYCLO-LIGASE"/>
    <property type="match status" value="1"/>
</dbReference>
<feature type="binding site" evidence="4">
    <location>
        <position position="49"/>
    </location>
    <ligand>
        <name>substrate</name>
    </ligand>
</feature>
<dbReference type="EC" id="6.3.3.2" evidence="5"/>
<dbReference type="Proteomes" id="UP000297776">
    <property type="component" value="Unassembled WGS sequence"/>
</dbReference>
<proteinExistence type="inferred from homology"/>
<dbReference type="NCBIfam" id="TIGR02727">
    <property type="entry name" value="MTHFS_bact"/>
    <property type="match status" value="1"/>
</dbReference>
<keyword evidence="2 4" id="KW-0547">Nucleotide-binding</keyword>
<dbReference type="Pfam" id="PF01812">
    <property type="entry name" value="5-FTHF_cyc-lig"/>
    <property type="match status" value="1"/>
</dbReference>
<keyword evidence="5" id="KW-0460">Magnesium</keyword>
<dbReference type="GO" id="GO:0046872">
    <property type="term" value="F:metal ion binding"/>
    <property type="evidence" value="ECO:0007669"/>
    <property type="project" value="UniProtKB-KW"/>
</dbReference>
<comment type="catalytic activity">
    <reaction evidence="5">
        <text>(6S)-5-formyl-5,6,7,8-tetrahydrofolate + ATP = (6R)-5,10-methenyltetrahydrofolate + ADP + phosphate</text>
        <dbReference type="Rhea" id="RHEA:10488"/>
        <dbReference type="ChEBI" id="CHEBI:30616"/>
        <dbReference type="ChEBI" id="CHEBI:43474"/>
        <dbReference type="ChEBI" id="CHEBI:57455"/>
        <dbReference type="ChEBI" id="CHEBI:57457"/>
        <dbReference type="ChEBI" id="CHEBI:456216"/>
        <dbReference type="EC" id="6.3.3.2"/>
    </reaction>
</comment>